<evidence type="ECO:0000256" key="14">
    <source>
        <dbReference type="ARBA" id="ARBA00048823"/>
    </source>
</evidence>
<gene>
    <name evidence="16" type="ORF">METZ01_LOCUS440903</name>
</gene>
<dbReference type="PANTHER" id="PTHR43697">
    <property type="entry name" value="SERYL-TRNA SYNTHETASE"/>
    <property type="match status" value="1"/>
</dbReference>
<keyword evidence="8" id="KW-0067">ATP-binding</keyword>
<dbReference type="GO" id="GO:0005524">
    <property type="term" value="F:ATP binding"/>
    <property type="evidence" value="ECO:0007669"/>
    <property type="project" value="UniProtKB-KW"/>
</dbReference>
<dbReference type="SUPFAM" id="SSF55681">
    <property type="entry name" value="Class II aaRS and biotin synthetases"/>
    <property type="match status" value="1"/>
</dbReference>
<dbReference type="Pfam" id="PF00587">
    <property type="entry name" value="tRNA-synt_2b"/>
    <property type="match status" value="1"/>
</dbReference>
<evidence type="ECO:0000256" key="8">
    <source>
        <dbReference type="ARBA" id="ARBA00022840"/>
    </source>
</evidence>
<evidence type="ECO:0000256" key="4">
    <source>
        <dbReference type="ARBA" id="ARBA00012840"/>
    </source>
</evidence>
<dbReference type="InterPro" id="IPR002314">
    <property type="entry name" value="aa-tRNA-synt_IIb"/>
</dbReference>
<organism evidence="16">
    <name type="scientific">marine metagenome</name>
    <dbReference type="NCBI Taxonomy" id="408172"/>
    <lineage>
        <taxon>unclassified sequences</taxon>
        <taxon>metagenomes</taxon>
        <taxon>ecological metagenomes</taxon>
    </lineage>
</organism>
<evidence type="ECO:0000256" key="13">
    <source>
        <dbReference type="ARBA" id="ARBA00047929"/>
    </source>
</evidence>
<comment type="subcellular location">
    <subcellularLocation>
        <location evidence="1">Cytoplasm</location>
    </subcellularLocation>
</comment>
<name>A0A382YYM5_9ZZZZ</name>
<comment type="catalytic activity">
    <reaction evidence="13">
        <text>tRNA(Sec) + L-serine + ATP = L-seryl-tRNA(Sec) + AMP + diphosphate + H(+)</text>
        <dbReference type="Rhea" id="RHEA:42580"/>
        <dbReference type="Rhea" id="RHEA-COMP:9742"/>
        <dbReference type="Rhea" id="RHEA-COMP:10128"/>
        <dbReference type="ChEBI" id="CHEBI:15378"/>
        <dbReference type="ChEBI" id="CHEBI:30616"/>
        <dbReference type="ChEBI" id="CHEBI:33019"/>
        <dbReference type="ChEBI" id="CHEBI:33384"/>
        <dbReference type="ChEBI" id="CHEBI:78442"/>
        <dbReference type="ChEBI" id="CHEBI:78533"/>
        <dbReference type="ChEBI" id="CHEBI:456215"/>
        <dbReference type="EC" id="6.1.1.11"/>
    </reaction>
</comment>
<dbReference type="Gene3D" id="3.30.930.10">
    <property type="entry name" value="Bira Bifunctional Protein, Domain 2"/>
    <property type="match status" value="1"/>
</dbReference>
<dbReference type="PANTHER" id="PTHR43697:SF1">
    <property type="entry name" value="SERINE--TRNA LIGASE"/>
    <property type="match status" value="1"/>
</dbReference>
<dbReference type="GO" id="GO:0006434">
    <property type="term" value="P:seryl-tRNA aminoacylation"/>
    <property type="evidence" value="ECO:0007669"/>
    <property type="project" value="InterPro"/>
</dbReference>
<comment type="catalytic activity">
    <reaction evidence="14">
        <text>tRNA(Ser) + L-serine + ATP = L-seryl-tRNA(Ser) + AMP + diphosphate + H(+)</text>
        <dbReference type="Rhea" id="RHEA:12292"/>
        <dbReference type="Rhea" id="RHEA-COMP:9669"/>
        <dbReference type="Rhea" id="RHEA-COMP:9703"/>
        <dbReference type="ChEBI" id="CHEBI:15378"/>
        <dbReference type="ChEBI" id="CHEBI:30616"/>
        <dbReference type="ChEBI" id="CHEBI:33019"/>
        <dbReference type="ChEBI" id="CHEBI:33384"/>
        <dbReference type="ChEBI" id="CHEBI:78442"/>
        <dbReference type="ChEBI" id="CHEBI:78533"/>
        <dbReference type="ChEBI" id="CHEBI:456215"/>
        <dbReference type="EC" id="6.1.1.11"/>
    </reaction>
</comment>
<evidence type="ECO:0000256" key="11">
    <source>
        <dbReference type="ARBA" id="ARBA00031113"/>
    </source>
</evidence>
<feature type="domain" description="Aminoacyl-transfer RNA synthetases class-II family profile" evidence="15">
    <location>
        <begin position="1"/>
        <end position="236"/>
    </location>
</feature>
<keyword evidence="9" id="KW-0648">Protein biosynthesis</keyword>
<evidence type="ECO:0000256" key="5">
    <source>
        <dbReference type="ARBA" id="ARBA00022490"/>
    </source>
</evidence>
<dbReference type="GO" id="GO:0005737">
    <property type="term" value="C:cytoplasm"/>
    <property type="evidence" value="ECO:0007669"/>
    <property type="project" value="UniProtKB-SubCell"/>
</dbReference>
<keyword evidence="5" id="KW-0963">Cytoplasm</keyword>
<accession>A0A382YYM5</accession>
<evidence type="ECO:0000259" key="15">
    <source>
        <dbReference type="PROSITE" id="PS50862"/>
    </source>
</evidence>
<dbReference type="InterPro" id="IPR002317">
    <property type="entry name" value="Ser-tRNA-ligase_type_1"/>
</dbReference>
<evidence type="ECO:0000256" key="10">
    <source>
        <dbReference type="ARBA" id="ARBA00023146"/>
    </source>
</evidence>
<dbReference type="InterPro" id="IPR006195">
    <property type="entry name" value="aa-tRNA-synth_II"/>
</dbReference>
<dbReference type="InterPro" id="IPR045864">
    <property type="entry name" value="aa-tRNA-synth_II/BPL/LPL"/>
</dbReference>
<evidence type="ECO:0000256" key="9">
    <source>
        <dbReference type="ARBA" id="ARBA00022917"/>
    </source>
</evidence>
<dbReference type="GO" id="GO:0004828">
    <property type="term" value="F:serine-tRNA ligase activity"/>
    <property type="evidence" value="ECO:0007669"/>
    <property type="project" value="UniProtKB-EC"/>
</dbReference>
<protein>
    <recommendedName>
        <fullName evidence="4">serine--tRNA ligase</fullName>
        <ecNumber evidence="4">6.1.1.11</ecNumber>
    </recommendedName>
    <alternativeName>
        <fullName evidence="11">Seryl-tRNA synthetase</fullName>
    </alternativeName>
    <alternativeName>
        <fullName evidence="12">Seryl-tRNA(Ser/Sec) synthetase</fullName>
    </alternativeName>
</protein>
<feature type="non-terminal residue" evidence="16">
    <location>
        <position position="1"/>
    </location>
</feature>
<keyword evidence="10" id="KW-0030">Aminoacyl-tRNA synthetase</keyword>
<proteinExistence type="inferred from homology"/>
<evidence type="ECO:0000256" key="1">
    <source>
        <dbReference type="ARBA" id="ARBA00004496"/>
    </source>
</evidence>
<reference evidence="16" key="1">
    <citation type="submission" date="2018-05" db="EMBL/GenBank/DDBJ databases">
        <authorList>
            <person name="Lanie J.A."/>
            <person name="Ng W.-L."/>
            <person name="Kazmierczak K.M."/>
            <person name="Andrzejewski T.M."/>
            <person name="Davidsen T.M."/>
            <person name="Wayne K.J."/>
            <person name="Tettelin H."/>
            <person name="Glass J.I."/>
            <person name="Rusch D."/>
            <person name="Podicherti R."/>
            <person name="Tsui H.-C.T."/>
            <person name="Winkler M.E."/>
        </authorList>
    </citation>
    <scope>NUCLEOTIDE SEQUENCE</scope>
</reference>
<dbReference type="EC" id="6.1.1.11" evidence="4"/>
<sequence length="250" mass="28424">AVLRMALHHMVERDFQPVAVPMLVTRACMEGTGYFPGGEEQAYLSEKDDLSLIGTSEVPLTSIHSGEKLEEKELPLRRVALSPCFRREAGTYGKDTKGLYRVHQFWKVEQVVIGPNDKEWSKEEHLRMLSHATDFVDLLELPYRVVNVCSGDLGQGQVQKFDIETWMPSRKAYGETHSASRFFDFQSRRLDLRYRPDGGGKPKFCHSLNNTVIASPRVLIAILENHQREDGTVYIPQALRAFFGKDLLGD</sequence>
<evidence type="ECO:0000313" key="16">
    <source>
        <dbReference type="EMBL" id="SVD88049.1"/>
    </source>
</evidence>
<comment type="pathway">
    <text evidence="2">Aminoacyl-tRNA biosynthesis; selenocysteinyl-tRNA(Sec) biosynthesis; L-seryl-tRNA(Sec) from L-serine and tRNA(Sec): step 1/1.</text>
</comment>
<dbReference type="PROSITE" id="PS50862">
    <property type="entry name" value="AA_TRNA_LIGASE_II"/>
    <property type="match status" value="1"/>
</dbReference>
<keyword evidence="6" id="KW-0436">Ligase</keyword>
<keyword evidence="7" id="KW-0547">Nucleotide-binding</keyword>
<evidence type="ECO:0000256" key="6">
    <source>
        <dbReference type="ARBA" id="ARBA00022598"/>
    </source>
</evidence>
<dbReference type="EMBL" id="UINC01179390">
    <property type="protein sequence ID" value="SVD88049.1"/>
    <property type="molecule type" value="Genomic_DNA"/>
</dbReference>
<comment type="similarity">
    <text evidence="3">Belongs to the class-II aminoacyl-tRNA synthetase family. Type-1 seryl-tRNA synthetase subfamily.</text>
</comment>
<evidence type="ECO:0000256" key="12">
    <source>
        <dbReference type="ARBA" id="ARBA00033352"/>
    </source>
</evidence>
<evidence type="ECO:0000256" key="7">
    <source>
        <dbReference type="ARBA" id="ARBA00022741"/>
    </source>
</evidence>
<dbReference type="AlphaFoldDB" id="A0A382YYM5"/>
<evidence type="ECO:0000256" key="2">
    <source>
        <dbReference type="ARBA" id="ARBA00005045"/>
    </source>
</evidence>
<dbReference type="PRINTS" id="PR00981">
    <property type="entry name" value="TRNASYNTHSER"/>
</dbReference>
<evidence type="ECO:0000256" key="3">
    <source>
        <dbReference type="ARBA" id="ARBA00010728"/>
    </source>
</evidence>